<dbReference type="EC" id="2.7.1.39" evidence="8"/>
<dbReference type="InterPro" id="IPR011009">
    <property type="entry name" value="Kinase-like_dom_sf"/>
</dbReference>
<evidence type="ECO:0000259" key="9">
    <source>
        <dbReference type="Pfam" id="PF01636"/>
    </source>
</evidence>
<evidence type="ECO:0000256" key="3">
    <source>
        <dbReference type="ARBA" id="ARBA00022697"/>
    </source>
</evidence>
<evidence type="ECO:0000256" key="5">
    <source>
        <dbReference type="ARBA" id="ARBA00022777"/>
    </source>
</evidence>
<keyword evidence="1 8" id="KW-0028">Amino-acid biosynthesis</keyword>
<dbReference type="Proteomes" id="UP000739180">
    <property type="component" value="Unassembled WGS sequence"/>
</dbReference>
<dbReference type="GO" id="GO:0016301">
    <property type="term" value="F:kinase activity"/>
    <property type="evidence" value="ECO:0007669"/>
    <property type="project" value="UniProtKB-KW"/>
</dbReference>
<comment type="similarity">
    <text evidence="7 8">Belongs to the pseudomonas-type ThrB family.</text>
</comment>
<gene>
    <name evidence="8" type="primary">thrB</name>
    <name evidence="10" type="ORF">FGS76_15360</name>
</gene>
<evidence type="ECO:0000256" key="1">
    <source>
        <dbReference type="ARBA" id="ARBA00022605"/>
    </source>
</evidence>
<dbReference type="PANTHER" id="PTHR21064">
    <property type="entry name" value="AMINOGLYCOSIDE PHOSPHOTRANSFERASE DOMAIN-CONTAINING PROTEIN-RELATED"/>
    <property type="match status" value="1"/>
</dbReference>
<dbReference type="Gene3D" id="3.90.1200.10">
    <property type="match status" value="1"/>
</dbReference>
<organism evidence="10 11">
    <name type="scientific">Alloalcanivorax gelatiniphagus</name>
    <dbReference type="NCBI Taxonomy" id="1194167"/>
    <lineage>
        <taxon>Bacteria</taxon>
        <taxon>Pseudomonadati</taxon>
        <taxon>Pseudomonadota</taxon>
        <taxon>Gammaproteobacteria</taxon>
        <taxon>Oceanospirillales</taxon>
        <taxon>Alcanivoracaceae</taxon>
        <taxon>Alloalcanivorax</taxon>
    </lineage>
</organism>
<evidence type="ECO:0000256" key="6">
    <source>
        <dbReference type="ARBA" id="ARBA00022840"/>
    </source>
</evidence>
<evidence type="ECO:0000313" key="10">
    <source>
        <dbReference type="EMBL" id="TMW11422.1"/>
    </source>
</evidence>
<dbReference type="SUPFAM" id="SSF56112">
    <property type="entry name" value="Protein kinase-like (PK-like)"/>
    <property type="match status" value="1"/>
</dbReference>
<keyword evidence="3 8" id="KW-0791">Threonine biosynthesis</keyword>
<keyword evidence="6 8" id="KW-0067">ATP-binding</keyword>
<keyword evidence="5 8" id="KW-0418">Kinase</keyword>
<dbReference type="EMBL" id="VCQT01000044">
    <property type="protein sequence ID" value="TMW11422.1"/>
    <property type="molecule type" value="Genomic_DNA"/>
</dbReference>
<comment type="pathway">
    <text evidence="8">Amino-acid biosynthesis; L-threonine biosynthesis; L-threonine from L-aspartate: step 4/5.</text>
</comment>
<evidence type="ECO:0000256" key="2">
    <source>
        <dbReference type="ARBA" id="ARBA00022679"/>
    </source>
</evidence>
<dbReference type="PANTHER" id="PTHR21064:SF6">
    <property type="entry name" value="AMINOGLYCOSIDE PHOSPHOTRANSFERASE DOMAIN-CONTAINING PROTEIN"/>
    <property type="match status" value="1"/>
</dbReference>
<comment type="catalytic activity">
    <reaction evidence="8">
        <text>L-homoserine + ATP = O-phospho-L-homoserine + ADP + H(+)</text>
        <dbReference type="Rhea" id="RHEA:13985"/>
        <dbReference type="ChEBI" id="CHEBI:15378"/>
        <dbReference type="ChEBI" id="CHEBI:30616"/>
        <dbReference type="ChEBI" id="CHEBI:57476"/>
        <dbReference type="ChEBI" id="CHEBI:57590"/>
        <dbReference type="ChEBI" id="CHEBI:456216"/>
        <dbReference type="EC" id="2.7.1.39"/>
    </reaction>
</comment>
<evidence type="ECO:0000256" key="7">
    <source>
        <dbReference type="ARBA" id="ARBA00038240"/>
    </source>
</evidence>
<dbReference type="InterPro" id="IPR050249">
    <property type="entry name" value="Pseudomonas-type_ThrB"/>
</dbReference>
<keyword evidence="11" id="KW-1185">Reference proteome</keyword>
<dbReference type="Pfam" id="PF01636">
    <property type="entry name" value="APH"/>
    <property type="match status" value="1"/>
</dbReference>
<dbReference type="CDD" id="cd05153">
    <property type="entry name" value="HomoserineK_II"/>
    <property type="match status" value="1"/>
</dbReference>
<dbReference type="Gene3D" id="3.30.200.20">
    <property type="entry name" value="Phosphorylase Kinase, domain 1"/>
    <property type="match status" value="1"/>
</dbReference>
<keyword evidence="2 8" id="KW-0808">Transferase</keyword>
<reference evidence="10 11" key="1">
    <citation type="submission" date="2019-05" db="EMBL/GenBank/DDBJ databases">
        <title>Genome of Alcanivorax gelatiniphagus, an oil degrading marine bacteria.</title>
        <authorList>
            <person name="Kwon K.K."/>
        </authorList>
    </citation>
    <scope>NUCLEOTIDE SEQUENCE [LARGE SCALE GENOMIC DNA]</scope>
    <source>
        <strain evidence="10 11">MEBiC 08158</strain>
    </source>
</reference>
<evidence type="ECO:0000256" key="8">
    <source>
        <dbReference type="HAMAP-Rule" id="MF_00301"/>
    </source>
</evidence>
<protein>
    <recommendedName>
        <fullName evidence="8">Homoserine kinase</fullName>
        <shortName evidence="8">HK</shortName>
        <shortName evidence="8">HSK</shortName>
        <ecNumber evidence="8">2.7.1.39</ecNumber>
    </recommendedName>
</protein>
<proteinExistence type="inferred from homology"/>
<dbReference type="RefSeq" id="WP_138773512.1">
    <property type="nucleotide sequence ID" value="NZ_JBHSSX010000022.1"/>
</dbReference>
<comment type="caution">
    <text evidence="10">The sequence shown here is derived from an EMBL/GenBank/DDBJ whole genome shotgun (WGS) entry which is preliminary data.</text>
</comment>
<name>A0ABY2XJY1_9GAMM</name>
<dbReference type="InterPro" id="IPR002575">
    <property type="entry name" value="Aminoglycoside_PTrfase"/>
</dbReference>
<evidence type="ECO:0000256" key="4">
    <source>
        <dbReference type="ARBA" id="ARBA00022741"/>
    </source>
</evidence>
<sequence length="310" mass="34313">MSVYTRLDDDELSSLLAEYDLRLEASKAAPHGIENSTWLISARDQGGAPRPVVLTVFERFSEATLSPYLTLLTTLARGGLPVPAPLTDRAGHCMRQVAGKPAVLVPWLSGRHCFRPEAEHCRQVGAMLAALHRQPADSARALPNERARLADFAEHLCRLGDDDRHHARRLLRYWRKVPPGDAVIHGDLFRDNVLFNDSGRLTGVLDFYNACLERPEYDLAVALNDWAVSAEGRPVPRREAALLAGYRDAGGVYEAGVLELALVVAALRFWLSRLVGPVSGDAEGQGSKDPAEYSRIFGYRFEALSQRYEL</sequence>
<evidence type="ECO:0000313" key="11">
    <source>
        <dbReference type="Proteomes" id="UP000739180"/>
    </source>
</evidence>
<dbReference type="InterPro" id="IPR005280">
    <property type="entry name" value="Homoserine_kinase_II"/>
</dbReference>
<accession>A0ABY2XJY1</accession>
<keyword evidence="4 8" id="KW-0547">Nucleotide-binding</keyword>
<dbReference type="HAMAP" id="MF_00301">
    <property type="entry name" value="Homoser_kinase_2"/>
    <property type="match status" value="1"/>
</dbReference>
<feature type="domain" description="Aminoglycoside phosphotransferase" evidence="9">
    <location>
        <begin position="28"/>
        <end position="247"/>
    </location>
</feature>